<dbReference type="InterPro" id="IPR008752">
    <property type="entry name" value="Peptidase_M11"/>
</dbReference>
<organism evidence="4 5">
    <name type="scientific">Motilibacter rhizosphaerae</name>
    <dbReference type="NCBI Taxonomy" id="598652"/>
    <lineage>
        <taxon>Bacteria</taxon>
        <taxon>Bacillati</taxon>
        <taxon>Actinomycetota</taxon>
        <taxon>Actinomycetes</taxon>
        <taxon>Motilibacterales</taxon>
        <taxon>Motilibacteraceae</taxon>
        <taxon>Motilibacter</taxon>
    </lineage>
</organism>
<accession>A0A4Q7NUG5</accession>
<dbReference type="RefSeq" id="WP_130492584.1">
    <property type="nucleotide sequence ID" value="NZ_SGXD01000002.1"/>
</dbReference>
<evidence type="ECO:0000259" key="2">
    <source>
        <dbReference type="Pfam" id="PF05548"/>
    </source>
</evidence>
<feature type="chain" id="PRO_5039720957" evidence="1">
    <location>
        <begin position="22"/>
        <end position="693"/>
    </location>
</feature>
<dbReference type="Gene3D" id="3.40.390.10">
    <property type="entry name" value="Collagenase (Catalytic Domain)"/>
    <property type="match status" value="1"/>
</dbReference>
<protein>
    <submittedName>
        <fullName evidence="4">Gametolysin peptidase M11</fullName>
    </submittedName>
</protein>
<dbReference type="AlphaFoldDB" id="A0A4Q7NUG5"/>
<dbReference type="GO" id="GO:0005975">
    <property type="term" value="P:carbohydrate metabolic process"/>
    <property type="evidence" value="ECO:0007669"/>
    <property type="project" value="UniProtKB-ARBA"/>
</dbReference>
<keyword evidence="5" id="KW-1185">Reference proteome</keyword>
<dbReference type="InterPro" id="IPR011635">
    <property type="entry name" value="CARDB"/>
</dbReference>
<dbReference type="Proteomes" id="UP000293638">
    <property type="component" value="Unassembled WGS sequence"/>
</dbReference>
<dbReference type="Pfam" id="PF07705">
    <property type="entry name" value="CARDB"/>
    <property type="match status" value="2"/>
</dbReference>
<dbReference type="InterPro" id="IPR024079">
    <property type="entry name" value="MetalloPept_cat_dom_sf"/>
</dbReference>
<evidence type="ECO:0000313" key="5">
    <source>
        <dbReference type="Proteomes" id="UP000293638"/>
    </source>
</evidence>
<dbReference type="Gene3D" id="2.60.40.10">
    <property type="entry name" value="Immunoglobulins"/>
    <property type="match status" value="2"/>
</dbReference>
<reference evidence="4 5" key="1">
    <citation type="submission" date="2019-02" db="EMBL/GenBank/DDBJ databases">
        <title>Genomic Encyclopedia of Type Strains, Phase IV (KMG-IV): sequencing the most valuable type-strain genomes for metagenomic binning, comparative biology and taxonomic classification.</title>
        <authorList>
            <person name="Goeker M."/>
        </authorList>
    </citation>
    <scope>NUCLEOTIDE SEQUENCE [LARGE SCALE GENOMIC DNA]</scope>
    <source>
        <strain evidence="4 5">DSM 45622</strain>
    </source>
</reference>
<proteinExistence type="predicted"/>
<comment type="caution">
    <text evidence="4">The sequence shown here is derived from an EMBL/GenBank/DDBJ whole genome shotgun (WGS) entry which is preliminary data.</text>
</comment>
<dbReference type="GO" id="GO:0008237">
    <property type="term" value="F:metallopeptidase activity"/>
    <property type="evidence" value="ECO:0007669"/>
    <property type="project" value="InterPro"/>
</dbReference>
<dbReference type="OrthoDB" id="8780795at2"/>
<feature type="domain" description="Peptidase M11 gametolysin" evidence="2">
    <location>
        <begin position="186"/>
        <end position="268"/>
    </location>
</feature>
<dbReference type="SUPFAM" id="SSF55486">
    <property type="entry name" value="Metalloproteases ('zincins'), catalytic domain"/>
    <property type="match status" value="2"/>
</dbReference>
<sequence length="693" mass="70559">MSRSPRSLRLLTRLLVVPVLAGGALVPAVDAAAQPALTTLTGTVLQVHGAPPPPGSHEPEDVRAAVQVGDRVLELDGVDAESLPSGAPVQVRGRVEGASLDVGVTGGTLRQLGAAPVKATATGVRSLLAINVSWPGGTLHETPALEDAFLFGPDDRSVQSWYADVSAGRLSWTGAETPQLSVTDPGTCDLYALSDRAQAAAVAAGYDPSAYSAIIINAPALHCPSAGYGEVGGRRTWVQDGLWDLSSGYGRLVATHEIAHALGLFHSHGLECGSLTDSAECEAASATTSNEEYGNAWDAMGNNWPGDVSDAVAEFSAPQLLALGWLPSDAVRDVTASGQYALAPLEQSDATGARVLVLSSGARRYYVEYRQPIGQDAFMAGFPASVSGVHIAVRDTGSTDTAAFALDTTPHANQPGDYTDFYDAPLQPGSTFTDPAGDVSITALGSGRVQVQVGGSAPDLVVDAVTTSPTTVLAGSAVHLSATLRNAGTAALPAGQSLRVAFLLAGSPVAWYDGVPGPLAPGASTTVTATAGPGGGTWTPTAAGTYGLKAVADDDGRVTESDESDNALRVRVSVVAPLPDLSVSAVSWTPSVPQPGSTVRFTATVRNTGDAATVAGAPLHVQFLVNGSPVGAYAGPTPSIAPGGSATLSATGTWSVPKAGDFRVKATVNDDRAVREVSTDDDTLRVTLTVPRG</sequence>
<keyword evidence="1" id="KW-0732">Signal</keyword>
<evidence type="ECO:0000313" key="4">
    <source>
        <dbReference type="EMBL" id="RZS90072.1"/>
    </source>
</evidence>
<name>A0A4Q7NUG5_9ACTN</name>
<dbReference type="Pfam" id="PF05548">
    <property type="entry name" value="Peptidase_M11"/>
    <property type="match status" value="1"/>
</dbReference>
<evidence type="ECO:0000259" key="3">
    <source>
        <dbReference type="Pfam" id="PF07705"/>
    </source>
</evidence>
<dbReference type="InterPro" id="IPR013783">
    <property type="entry name" value="Ig-like_fold"/>
</dbReference>
<feature type="domain" description="CARDB" evidence="3">
    <location>
        <begin position="457"/>
        <end position="568"/>
    </location>
</feature>
<feature type="signal peptide" evidence="1">
    <location>
        <begin position="1"/>
        <end position="21"/>
    </location>
</feature>
<evidence type="ECO:0000256" key="1">
    <source>
        <dbReference type="SAM" id="SignalP"/>
    </source>
</evidence>
<gene>
    <name evidence="4" type="ORF">EV189_1855</name>
</gene>
<dbReference type="EMBL" id="SGXD01000002">
    <property type="protein sequence ID" value="RZS90072.1"/>
    <property type="molecule type" value="Genomic_DNA"/>
</dbReference>
<feature type="domain" description="CARDB" evidence="3">
    <location>
        <begin position="579"/>
        <end position="682"/>
    </location>
</feature>